<accession>A0A9W8ATV8</accession>
<feature type="compositionally biased region" description="Polar residues" evidence="9">
    <location>
        <begin position="25"/>
        <end position="39"/>
    </location>
</feature>
<dbReference type="Proteomes" id="UP001150925">
    <property type="component" value="Unassembled WGS sequence"/>
</dbReference>
<dbReference type="PANTHER" id="PTHR14865">
    <property type="entry name" value="CST COMPLEX SUBUNIT CTC1"/>
    <property type="match status" value="1"/>
</dbReference>
<dbReference type="GO" id="GO:0003697">
    <property type="term" value="F:single-stranded DNA binding"/>
    <property type="evidence" value="ECO:0007669"/>
    <property type="project" value="TreeGrafter"/>
</dbReference>
<keyword evidence="5" id="KW-0158">Chromosome</keyword>
<dbReference type="GO" id="GO:0010833">
    <property type="term" value="P:telomere maintenance via telomere lengthening"/>
    <property type="evidence" value="ECO:0007669"/>
    <property type="project" value="TreeGrafter"/>
</dbReference>
<evidence type="ECO:0000256" key="4">
    <source>
        <dbReference type="ARBA" id="ARBA00016175"/>
    </source>
</evidence>
<evidence type="ECO:0000256" key="2">
    <source>
        <dbReference type="ARBA" id="ARBA00004574"/>
    </source>
</evidence>
<keyword evidence="6" id="KW-0779">Telomere</keyword>
<evidence type="ECO:0000256" key="5">
    <source>
        <dbReference type="ARBA" id="ARBA00022454"/>
    </source>
</evidence>
<comment type="similarity">
    <text evidence="3">Belongs to the CTC1 family.</text>
</comment>
<organism evidence="10 11">
    <name type="scientific">Dispira parvispora</name>
    <dbReference type="NCBI Taxonomy" id="1520584"/>
    <lineage>
        <taxon>Eukaryota</taxon>
        <taxon>Fungi</taxon>
        <taxon>Fungi incertae sedis</taxon>
        <taxon>Zoopagomycota</taxon>
        <taxon>Kickxellomycotina</taxon>
        <taxon>Dimargaritomycetes</taxon>
        <taxon>Dimargaritales</taxon>
        <taxon>Dimargaritaceae</taxon>
        <taxon>Dispira</taxon>
    </lineage>
</organism>
<evidence type="ECO:0000256" key="6">
    <source>
        <dbReference type="ARBA" id="ARBA00022895"/>
    </source>
</evidence>
<keyword evidence="7" id="KW-0238">DNA-binding</keyword>
<evidence type="ECO:0000256" key="3">
    <source>
        <dbReference type="ARBA" id="ARBA00006332"/>
    </source>
</evidence>
<name>A0A9W8ATV8_9FUNG</name>
<feature type="region of interest" description="Disordered" evidence="9">
    <location>
        <begin position="20"/>
        <end position="39"/>
    </location>
</feature>
<protein>
    <recommendedName>
        <fullName evidence="4">CST complex subunit CTC1</fullName>
    </recommendedName>
</protein>
<evidence type="ECO:0000256" key="1">
    <source>
        <dbReference type="ARBA" id="ARBA00004123"/>
    </source>
</evidence>
<sequence length="1309" mass="146893">MRWWTLPEFLLARLQKPGQDHSRAWCSSNDPSPESSTTPTEVLILAQLKLVSSDDRSTHSVPSPLLHPLSPPTTPLLNPSTALTTTPLPASSVSCHYRVGTWYLSYDNHHVRCHFPQSIMPSRGSSSQWVLVRSWRLVCPNQKVRGAATCLWYYFEIGELPIVIPSKTVYQWLKARGSRTDDTPSPHLLPCTLPTTTLAMDRRTSQTTPTTIKCRVNDFLHRPSDSHGMGNQPLRYLVKGKITHKTTLFYRSQNAPIFIFQLTLDQAYANPGPCSPHCPPSARQSVGEPTLSPSHLPARIFVVYTHIDALTDQPHLELDQGYIFFDLSYREYSGPSGLVIPCLYYTNTSHFYSDDGSYQLSLSDGVPSLQPLALTLDSPGPLVWNHHHNGDPITLPTSMTDHCAHSVIDYQGRISRVLDVALGLFELDGKYLLSLHAYPAYSIRLPYRPGTRLALHSLHMGRLDSTLHFWHPSSIVPNNQATVSEIRNLIACSRHGILWGCVATNISILEFPSTNDSLTLPRLIQSTVPPWVRFALGTLDWLIYLDTLWCVENCSMSHGVSSGLVDTVGIMKFHLPTDLTKATETHRLTWVTFQTRLMQTAFDPFTNFVLHAEGNTPPPTTLLPGCATRVWFYGQSSLPVLPTELIEWVRQHRDKLWSDPALKTMITHGISSTLIIPSSWWSSGVPPVAGKLQLAPHHPVIQGWTVLTDHQGGCLPVYIESEYPGTHRLGLEGLPGQVWLFRKYDLVIEKYPLEREDTEHNESVNHRSPCVTRELSHKWPDVPYTIYDDWDLLRVYIRCRISEGHCLAPGKRYPGLDLLQESDYSTKTPEGDSPVVAYVGQFGLPTSHIAKLPRLTDLIFLPTYVHRPQASLLPKSERTLQTWAEGLCFPIRYHRTESSSMASTPPLSPAIRSSSLTHSNVEYPFPHITAASSGPPFPVKLYARANRDRSDVNRFDPVYKHCWYWVQWQNDTNPSPPQRFAVHSVQAVTLVHRPGSTDPHVTDLPGQDIDRDKDGYSITSLLNSRWSVDARAFYGALHMLIDSTFYQMLESVWRTRVAPQISTIHSVQQVIEHAQAFNRRGERARPNSKITNRSVLPLFSFRGKILTMERMGRDSTVMDQSLNFPASQWARVDIGIGQAKSTVIFKVQDLCTLDTLDVYCNDSDRLQTLGLSLGAVVEFDKAEVKISGKGKTYASVLHISTIRVVCWSASSPLVTTSNLSRVLPVVILEFSHPFEWKAPFLTDPEQTTGSETANSSTCPSVSHVSNGSSGTPLRSLAEFLDQTRASLPATVCRVYGRLVKVFLLRLQLR</sequence>
<dbReference type="EMBL" id="JANBPY010000902">
    <property type="protein sequence ID" value="KAJ1962880.1"/>
    <property type="molecule type" value="Genomic_DNA"/>
</dbReference>
<feature type="region of interest" description="Disordered" evidence="9">
    <location>
        <begin position="1245"/>
        <end position="1269"/>
    </location>
</feature>
<dbReference type="GO" id="GO:1990879">
    <property type="term" value="C:CST complex"/>
    <property type="evidence" value="ECO:0007669"/>
    <property type="project" value="TreeGrafter"/>
</dbReference>
<feature type="non-terminal residue" evidence="10">
    <location>
        <position position="1309"/>
    </location>
</feature>
<evidence type="ECO:0000313" key="11">
    <source>
        <dbReference type="Proteomes" id="UP001150925"/>
    </source>
</evidence>
<keyword evidence="8" id="KW-0539">Nucleus</keyword>
<keyword evidence="11" id="KW-1185">Reference proteome</keyword>
<dbReference type="GO" id="GO:0042162">
    <property type="term" value="F:telomeric DNA binding"/>
    <property type="evidence" value="ECO:0007669"/>
    <property type="project" value="TreeGrafter"/>
</dbReference>
<evidence type="ECO:0000313" key="10">
    <source>
        <dbReference type="EMBL" id="KAJ1962880.1"/>
    </source>
</evidence>
<comment type="caution">
    <text evidence="10">The sequence shown here is derived from an EMBL/GenBank/DDBJ whole genome shotgun (WGS) entry which is preliminary data.</text>
</comment>
<reference evidence="10" key="1">
    <citation type="submission" date="2022-07" db="EMBL/GenBank/DDBJ databases">
        <title>Phylogenomic reconstructions and comparative analyses of Kickxellomycotina fungi.</title>
        <authorList>
            <person name="Reynolds N.K."/>
            <person name="Stajich J.E."/>
            <person name="Barry K."/>
            <person name="Grigoriev I.V."/>
            <person name="Crous P."/>
            <person name="Smith M.E."/>
        </authorList>
    </citation>
    <scope>NUCLEOTIDE SEQUENCE</scope>
    <source>
        <strain evidence="10">RSA 1196</strain>
    </source>
</reference>
<dbReference type="InterPro" id="IPR042617">
    <property type="entry name" value="CTC1-like"/>
</dbReference>
<dbReference type="PANTHER" id="PTHR14865:SF2">
    <property type="entry name" value="CST COMPLEX SUBUNIT CTC1"/>
    <property type="match status" value="1"/>
</dbReference>
<evidence type="ECO:0000256" key="8">
    <source>
        <dbReference type="ARBA" id="ARBA00023242"/>
    </source>
</evidence>
<dbReference type="GO" id="GO:0045740">
    <property type="term" value="P:positive regulation of DNA replication"/>
    <property type="evidence" value="ECO:0007669"/>
    <property type="project" value="TreeGrafter"/>
</dbReference>
<comment type="subcellular location">
    <subcellularLocation>
        <location evidence="2">Chromosome</location>
        <location evidence="2">Telomere</location>
    </subcellularLocation>
    <subcellularLocation>
        <location evidence="1">Nucleus</location>
    </subcellularLocation>
</comment>
<proteinExistence type="inferred from homology"/>
<dbReference type="OrthoDB" id="2314520at2759"/>
<evidence type="ECO:0000256" key="7">
    <source>
        <dbReference type="ARBA" id="ARBA00023125"/>
    </source>
</evidence>
<evidence type="ECO:0000256" key="9">
    <source>
        <dbReference type="SAM" id="MobiDB-lite"/>
    </source>
</evidence>
<gene>
    <name evidence="10" type="ORF">IWQ62_003390</name>
</gene>